<dbReference type="EMBL" id="BBXM02000009">
    <property type="protein sequence ID" value="GIC94365.1"/>
    <property type="molecule type" value="Genomic_DNA"/>
</dbReference>
<protein>
    <submittedName>
        <fullName evidence="1">Uncharacterized protein</fullName>
    </submittedName>
</protein>
<dbReference type="AlphaFoldDB" id="A0A8E0R1M6"/>
<organism evidence="1 2">
    <name type="scientific">Aspergillus udagawae</name>
    <dbReference type="NCBI Taxonomy" id="91492"/>
    <lineage>
        <taxon>Eukaryota</taxon>
        <taxon>Fungi</taxon>
        <taxon>Dikarya</taxon>
        <taxon>Ascomycota</taxon>
        <taxon>Pezizomycotina</taxon>
        <taxon>Eurotiomycetes</taxon>
        <taxon>Eurotiomycetidae</taxon>
        <taxon>Eurotiales</taxon>
        <taxon>Aspergillaceae</taxon>
        <taxon>Aspergillus</taxon>
        <taxon>Aspergillus subgen. Fumigati</taxon>
    </lineage>
</organism>
<proteinExistence type="predicted"/>
<dbReference type="Proteomes" id="UP000036893">
    <property type="component" value="Unassembled WGS sequence"/>
</dbReference>
<name>A0A8E0R1M6_9EURO</name>
<evidence type="ECO:0000313" key="2">
    <source>
        <dbReference type="Proteomes" id="UP000036893"/>
    </source>
</evidence>
<accession>A0A8E0R1M6</accession>
<comment type="caution">
    <text evidence="1">The sequence shown here is derived from an EMBL/GenBank/DDBJ whole genome shotgun (WGS) entry which is preliminary data.</text>
</comment>
<sequence length="135" mass="15114">MSPECNDYSWVYWSWTEQPRLTQALREEQNDKTRKVNEVIKAAARDLETMGVMHVEGLQDAYKGHRYCEAGATKEQTEYKAPATPDGWTGDDEGFLRSGAMAMDCLTCSGLGFGARNVGWDGWENSTSTGSQMEE</sequence>
<evidence type="ECO:0000313" key="1">
    <source>
        <dbReference type="EMBL" id="GIC94365.1"/>
    </source>
</evidence>
<gene>
    <name evidence="1" type="ORF">Aud_010865</name>
</gene>
<dbReference type="RefSeq" id="XP_043151631.1">
    <property type="nucleotide sequence ID" value="XM_043295696.1"/>
</dbReference>
<reference evidence="1" key="2">
    <citation type="submission" date="2021-01" db="EMBL/GenBank/DDBJ databases">
        <title>Pan-genome distribution and transcriptional activeness of fungal secondary metabolism genes in Aspergillus section Fumigati.</title>
        <authorList>
            <person name="Takahashi H."/>
            <person name="Umemura M."/>
            <person name="Ninomiya A."/>
            <person name="Kusuya Y."/>
            <person name="Urayama S."/>
            <person name="Shimizu M."/>
            <person name="Watanabe A."/>
            <person name="Kamei K."/>
            <person name="Yaguchi T."/>
            <person name="Hagiwara D."/>
        </authorList>
    </citation>
    <scope>NUCLEOTIDE SEQUENCE</scope>
    <source>
        <strain evidence="1">IFM 46973</strain>
    </source>
</reference>
<dbReference type="GeneID" id="66998342"/>
<reference evidence="1" key="1">
    <citation type="journal article" date="2015" name="Genome Announc.">
        <title>Draft Genome Sequence of the Pathogenic Filamentous Fungus Aspergillus udagawae Strain IFM 46973T.</title>
        <authorList>
            <person name="Kusuya Y."/>
            <person name="Takahashi-Nakaguchi A."/>
            <person name="Takahashi H."/>
            <person name="Yaguchi T."/>
        </authorList>
    </citation>
    <scope>NUCLEOTIDE SEQUENCE</scope>
    <source>
        <strain evidence="1">IFM 46973</strain>
    </source>
</reference>